<sequence>MVNKIETPKPKEPEQTLEYEFKDLHLNLPVLEVLAHAPIYNAILDKYVESLELGINGFAFVQGKMPKKIKDLGLFTLPCKLGDSKPFNTLADLGSYMEKDHASLLLVGRGFLATASAVIDCRKAKIAVGEGVTSLIFGVKEIDLGNEDVPYWTTLGKRESFEPRPSTDGIGAQPPYYAKKDFMDYHLLGEWEIARDTELNPFKDVLVFRKMVEFLGAIPINLREICGSRKN</sequence>
<dbReference type="EMBL" id="BQNB010016605">
    <property type="protein sequence ID" value="GJT53637.1"/>
    <property type="molecule type" value="Genomic_DNA"/>
</dbReference>
<accession>A0ABQ5ESZ6</accession>
<name>A0ABQ5ESZ6_9ASTR</name>
<proteinExistence type="predicted"/>
<gene>
    <name evidence="1" type="ORF">Tco_0988691</name>
</gene>
<comment type="caution">
    <text evidence="1">The sequence shown here is derived from an EMBL/GenBank/DDBJ whole genome shotgun (WGS) entry which is preliminary data.</text>
</comment>
<evidence type="ECO:0000313" key="1">
    <source>
        <dbReference type="EMBL" id="GJT53637.1"/>
    </source>
</evidence>
<organism evidence="1 2">
    <name type="scientific">Tanacetum coccineum</name>
    <dbReference type="NCBI Taxonomy" id="301880"/>
    <lineage>
        <taxon>Eukaryota</taxon>
        <taxon>Viridiplantae</taxon>
        <taxon>Streptophyta</taxon>
        <taxon>Embryophyta</taxon>
        <taxon>Tracheophyta</taxon>
        <taxon>Spermatophyta</taxon>
        <taxon>Magnoliopsida</taxon>
        <taxon>eudicotyledons</taxon>
        <taxon>Gunneridae</taxon>
        <taxon>Pentapetalae</taxon>
        <taxon>asterids</taxon>
        <taxon>campanulids</taxon>
        <taxon>Asterales</taxon>
        <taxon>Asteraceae</taxon>
        <taxon>Asteroideae</taxon>
        <taxon>Anthemideae</taxon>
        <taxon>Anthemidinae</taxon>
        <taxon>Tanacetum</taxon>
    </lineage>
</organism>
<reference evidence="1" key="1">
    <citation type="journal article" date="2022" name="Int. J. Mol. Sci.">
        <title>Draft Genome of Tanacetum Coccineum: Genomic Comparison of Closely Related Tanacetum-Family Plants.</title>
        <authorList>
            <person name="Yamashiro T."/>
            <person name="Shiraishi A."/>
            <person name="Nakayama K."/>
            <person name="Satake H."/>
        </authorList>
    </citation>
    <scope>NUCLEOTIDE SEQUENCE</scope>
</reference>
<reference evidence="1" key="2">
    <citation type="submission" date="2022-01" db="EMBL/GenBank/DDBJ databases">
        <authorList>
            <person name="Yamashiro T."/>
            <person name="Shiraishi A."/>
            <person name="Satake H."/>
            <person name="Nakayama K."/>
        </authorList>
    </citation>
    <scope>NUCLEOTIDE SEQUENCE</scope>
</reference>
<keyword evidence="2" id="KW-1185">Reference proteome</keyword>
<dbReference type="Proteomes" id="UP001151760">
    <property type="component" value="Unassembled WGS sequence"/>
</dbReference>
<evidence type="ECO:0000313" key="2">
    <source>
        <dbReference type="Proteomes" id="UP001151760"/>
    </source>
</evidence>
<protein>
    <submittedName>
        <fullName evidence="1">Uncharacterized protein</fullName>
    </submittedName>
</protein>